<evidence type="ECO:0000313" key="2">
    <source>
        <dbReference type="EMBL" id="KAA3522241.1"/>
    </source>
</evidence>
<dbReference type="PRINTS" id="PR00081">
    <property type="entry name" value="GDHRDH"/>
</dbReference>
<dbReference type="InterPro" id="IPR050259">
    <property type="entry name" value="SDR"/>
</dbReference>
<protein>
    <submittedName>
        <fullName evidence="2">SDR family oxidoreductase</fullName>
    </submittedName>
</protein>
<dbReference type="InterPro" id="IPR002347">
    <property type="entry name" value="SDR_fam"/>
</dbReference>
<dbReference type="Gene3D" id="3.40.50.720">
    <property type="entry name" value="NAD(P)-binding Rossmann-like Domain"/>
    <property type="match status" value="1"/>
</dbReference>
<reference evidence="3 5" key="2">
    <citation type="submission" date="2019-12" db="EMBL/GenBank/DDBJ databases">
        <title>Whole-genome sequencing of Allorhizobium vitis.</title>
        <authorList>
            <person name="Gan H.M."/>
            <person name="Szegedi E."/>
            <person name="Burr T."/>
            <person name="Savka M.A."/>
        </authorList>
    </citation>
    <scope>NUCLEOTIDE SEQUENCE [LARGE SCALE GENOMIC DNA]</scope>
    <source>
        <strain evidence="3 5">CG516</strain>
    </source>
</reference>
<evidence type="ECO:0000313" key="3">
    <source>
        <dbReference type="EMBL" id="MUZ75758.1"/>
    </source>
</evidence>
<dbReference type="Pfam" id="PF13561">
    <property type="entry name" value="adh_short_C2"/>
    <property type="match status" value="1"/>
</dbReference>
<sequence>MNNHPAITIFTVDVIRYGVPLEPIPGLATSNALRSALAGWTKTLATEVAEDGVTVNVVIPGRFATLRTTRLDALDAAERGVDASVIAAASQNEIPIRRYGTPQEFGEVVAFLASDEASYVTGIAMPVDGGLSRAML</sequence>
<dbReference type="GeneID" id="60684365"/>
<gene>
    <name evidence="2" type="ORF">DXT89_21945</name>
    <name evidence="3" type="ORF">GOZ90_24125</name>
</gene>
<accession>A0A368NKT5</accession>
<dbReference type="Proteomes" id="UP000477951">
    <property type="component" value="Unassembled WGS sequence"/>
</dbReference>
<dbReference type="PANTHER" id="PTHR42879">
    <property type="entry name" value="3-OXOACYL-(ACYL-CARRIER-PROTEIN) REDUCTASE"/>
    <property type="match status" value="1"/>
</dbReference>
<dbReference type="RefSeq" id="WP_081088952.1">
    <property type="nucleotide sequence ID" value="NZ_JABFNP010000004.1"/>
</dbReference>
<evidence type="ECO:0000313" key="5">
    <source>
        <dbReference type="Proteomes" id="UP000477951"/>
    </source>
</evidence>
<reference evidence="2 4" key="1">
    <citation type="submission" date="2018-08" db="EMBL/GenBank/DDBJ databases">
        <title>Genome sequencing of Agrobacterium vitis strain ICMP 10754.</title>
        <authorList>
            <person name="Visnovsky S.B."/>
            <person name="Pitman A.R."/>
        </authorList>
    </citation>
    <scope>NUCLEOTIDE SEQUENCE [LARGE SCALE GENOMIC DNA]</scope>
    <source>
        <strain evidence="2 4">ICMP 10754</strain>
    </source>
</reference>
<name>A0A368NKT5_AGRVI</name>
<evidence type="ECO:0000313" key="4">
    <source>
        <dbReference type="Proteomes" id="UP000436911"/>
    </source>
</evidence>
<dbReference type="EMBL" id="WPHR01000036">
    <property type="protein sequence ID" value="MUZ75758.1"/>
    <property type="molecule type" value="Genomic_DNA"/>
</dbReference>
<dbReference type="OrthoDB" id="9793325at2"/>
<dbReference type="Proteomes" id="UP000436911">
    <property type="component" value="Unassembled WGS sequence"/>
</dbReference>
<organism evidence="2 4">
    <name type="scientific">Agrobacterium vitis</name>
    <name type="common">Rhizobium vitis</name>
    <dbReference type="NCBI Taxonomy" id="373"/>
    <lineage>
        <taxon>Bacteria</taxon>
        <taxon>Pseudomonadati</taxon>
        <taxon>Pseudomonadota</taxon>
        <taxon>Alphaproteobacteria</taxon>
        <taxon>Hyphomicrobiales</taxon>
        <taxon>Rhizobiaceae</taxon>
        <taxon>Rhizobium/Agrobacterium group</taxon>
        <taxon>Agrobacterium</taxon>
    </lineage>
</organism>
<dbReference type="PANTHER" id="PTHR42879:SF6">
    <property type="entry name" value="NADPH-DEPENDENT REDUCTASE BACG"/>
    <property type="match status" value="1"/>
</dbReference>
<dbReference type="InterPro" id="IPR036291">
    <property type="entry name" value="NAD(P)-bd_dom_sf"/>
</dbReference>
<dbReference type="SUPFAM" id="SSF51735">
    <property type="entry name" value="NAD(P)-binding Rossmann-fold domains"/>
    <property type="match status" value="1"/>
</dbReference>
<comment type="similarity">
    <text evidence="1">Belongs to the short-chain dehydrogenases/reductases (SDR) family.</text>
</comment>
<dbReference type="AlphaFoldDB" id="A0A368NKT5"/>
<dbReference type="EMBL" id="QUSG01000019">
    <property type="protein sequence ID" value="KAA3522241.1"/>
    <property type="molecule type" value="Genomic_DNA"/>
</dbReference>
<comment type="caution">
    <text evidence="2">The sequence shown here is derived from an EMBL/GenBank/DDBJ whole genome shotgun (WGS) entry which is preliminary data.</text>
</comment>
<proteinExistence type="inferred from homology"/>
<evidence type="ECO:0000256" key="1">
    <source>
        <dbReference type="ARBA" id="ARBA00006484"/>
    </source>
</evidence>